<evidence type="ECO:0000313" key="9">
    <source>
        <dbReference type="Proteomes" id="UP000827092"/>
    </source>
</evidence>
<evidence type="ECO:0000256" key="2">
    <source>
        <dbReference type="ARBA" id="ARBA00023015"/>
    </source>
</evidence>
<dbReference type="EMBL" id="JAFNEN010000296">
    <property type="protein sequence ID" value="KAG8186610.1"/>
    <property type="molecule type" value="Genomic_DNA"/>
</dbReference>
<name>A0AAV6UQU1_9ARAC</name>
<keyword evidence="4" id="KW-0804">Transcription</keyword>
<accession>A0AAV6UQU1</accession>
<keyword evidence="9" id="KW-1185">Reference proteome</keyword>
<evidence type="ECO:0000256" key="1">
    <source>
        <dbReference type="ARBA" id="ARBA00022553"/>
    </source>
</evidence>
<dbReference type="Gene3D" id="1.10.30.10">
    <property type="entry name" value="High mobility group box domain"/>
    <property type="match status" value="1"/>
</dbReference>
<proteinExistence type="predicted"/>
<evidence type="ECO:0000256" key="6">
    <source>
        <dbReference type="SAM" id="MobiDB-lite"/>
    </source>
</evidence>
<dbReference type="InterPro" id="IPR052412">
    <property type="entry name" value="CC-Dev_Transcription_Reg"/>
</dbReference>
<evidence type="ECO:0000256" key="3">
    <source>
        <dbReference type="ARBA" id="ARBA00023125"/>
    </source>
</evidence>
<dbReference type="InterPro" id="IPR009071">
    <property type="entry name" value="HMG_box_dom"/>
</dbReference>
<organism evidence="8 9">
    <name type="scientific">Oedothorax gibbosus</name>
    <dbReference type="NCBI Taxonomy" id="931172"/>
    <lineage>
        <taxon>Eukaryota</taxon>
        <taxon>Metazoa</taxon>
        <taxon>Ecdysozoa</taxon>
        <taxon>Arthropoda</taxon>
        <taxon>Chelicerata</taxon>
        <taxon>Arachnida</taxon>
        <taxon>Araneae</taxon>
        <taxon>Araneomorphae</taxon>
        <taxon>Entelegynae</taxon>
        <taxon>Araneoidea</taxon>
        <taxon>Linyphiidae</taxon>
        <taxon>Erigoninae</taxon>
        <taxon>Oedothorax</taxon>
    </lineage>
</organism>
<dbReference type="CDD" id="cd21989">
    <property type="entry name" value="HMG-box_HBP2"/>
    <property type="match status" value="1"/>
</dbReference>
<evidence type="ECO:0000256" key="4">
    <source>
        <dbReference type="ARBA" id="ARBA00023163"/>
    </source>
</evidence>
<dbReference type="PANTHER" id="PTHR13059:SF10">
    <property type="entry name" value="HMG BOX TRANSCRIPTION FACTOR BBX"/>
    <property type="match status" value="1"/>
</dbReference>
<sequence>MILEQMVEVALWIGHSIMRYLREDNSSEPEQNTHEKDVLTNVRRPMNAFFIFCKRHRDIVREKYPHLENRCITKILGEWWASLEPVEKASYTSLAKQYKDAFMKAHPDFKWYKLPDPPARTLVTRPSNSRFSQNEINSSDAKNCGITLGKLVDDEQLGGLSSLINTATSVQLSTSIDSNNHQDHMMAEKGESLLKPPKKRYIINGEFQSAMDTSSDDTQVLKTRDACTALLELAEICSSKFAQEMSSMVSWPNSSGSTADMNHIDNCPDIKSFVNSSSLQTVSNINTSGSLSLLSEDEQEQPLDLCKNKEKVEVSNGSSKTITTSHQQLIDHFVDKFLCDKPALPNHFYKSEIIDPALCKLFSEKSVSVPSSKDSQIANSAFTLSIAIESAVDKAYSRDFSNSYTSKVSDSNVVLESLSSSKNSNSNLNKQFLEENINHVKNSDLKNNLKLNQWPLSFSQDYKKNKTVNKLIPATSNDLLPHIKQNLTNLSFNNSIACNSSNYFDKLIVPPKKSSVWCNIFMSEQQNNSQHNNQSQDDLLTELPLSSRRNSQRSCKGKRYQALLTEGLLQFPKERKQNCPKRFPMPQNNEKNGINSINETNFINSPKKKKKETCNKNKSSTEAYGIGTNIFNLEEKIASLPKCNFENLSKKKNLETTIDNLEQKKESDSTTVHENTSANAESLLTSASGRYRTGNFDLEEHIAFLPKCNIETLSKRKKKD</sequence>
<feature type="compositionally biased region" description="Polar residues" evidence="6">
    <location>
        <begin position="586"/>
        <end position="597"/>
    </location>
</feature>
<evidence type="ECO:0000313" key="8">
    <source>
        <dbReference type="EMBL" id="KAG8186610.1"/>
    </source>
</evidence>
<dbReference type="AlphaFoldDB" id="A0AAV6UQU1"/>
<dbReference type="GO" id="GO:0005634">
    <property type="term" value="C:nucleus"/>
    <property type="evidence" value="ECO:0007669"/>
    <property type="project" value="TreeGrafter"/>
</dbReference>
<dbReference type="SMART" id="SM00398">
    <property type="entry name" value="HMG"/>
    <property type="match status" value="1"/>
</dbReference>
<dbReference type="GO" id="GO:0000981">
    <property type="term" value="F:DNA-binding transcription factor activity, RNA polymerase II-specific"/>
    <property type="evidence" value="ECO:0007669"/>
    <property type="project" value="TreeGrafter"/>
</dbReference>
<keyword evidence="5" id="KW-0539">Nucleus</keyword>
<dbReference type="InterPro" id="IPR036910">
    <property type="entry name" value="HMG_box_dom_sf"/>
</dbReference>
<keyword evidence="1" id="KW-0597">Phosphoprotein</keyword>
<keyword evidence="2" id="KW-0805">Transcription regulation</keyword>
<feature type="domain" description="HMG box" evidence="7">
    <location>
        <begin position="41"/>
        <end position="111"/>
    </location>
</feature>
<comment type="caution">
    <text evidence="8">The sequence shown here is derived from an EMBL/GenBank/DDBJ whole genome shotgun (WGS) entry which is preliminary data.</text>
</comment>
<keyword evidence="3" id="KW-0238">DNA-binding</keyword>
<evidence type="ECO:0000259" key="7">
    <source>
        <dbReference type="SMART" id="SM00398"/>
    </source>
</evidence>
<dbReference type="GO" id="GO:0000977">
    <property type="term" value="F:RNA polymerase II transcription regulatory region sequence-specific DNA binding"/>
    <property type="evidence" value="ECO:0007669"/>
    <property type="project" value="TreeGrafter"/>
</dbReference>
<dbReference type="Pfam" id="PF00505">
    <property type="entry name" value="HMG_box"/>
    <property type="match status" value="1"/>
</dbReference>
<dbReference type="PANTHER" id="PTHR13059">
    <property type="entry name" value="HMG-BOX TRANSCRIPTION FACTOR BBX"/>
    <property type="match status" value="1"/>
</dbReference>
<protein>
    <recommendedName>
        <fullName evidence="7">HMG box domain-containing protein</fullName>
    </recommendedName>
</protein>
<evidence type="ECO:0000256" key="5">
    <source>
        <dbReference type="ARBA" id="ARBA00023242"/>
    </source>
</evidence>
<dbReference type="Proteomes" id="UP000827092">
    <property type="component" value="Unassembled WGS sequence"/>
</dbReference>
<dbReference type="SUPFAM" id="SSF47095">
    <property type="entry name" value="HMG-box"/>
    <property type="match status" value="1"/>
</dbReference>
<feature type="region of interest" description="Disordered" evidence="6">
    <location>
        <begin position="577"/>
        <end position="597"/>
    </location>
</feature>
<reference evidence="8 9" key="1">
    <citation type="journal article" date="2022" name="Nat. Ecol. Evol.">
        <title>A masculinizing supergene underlies an exaggerated male reproductive morph in a spider.</title>
        <authorList>
            <person name="Hendrickx F."/>
            <person name="De Corte Z."/>
            <person name="Sonet G."/>
            <person name="Van Belleghem S.M."/>
            <person name="Kostlbacher S."/>
            <person name="Vangestel C."/>
        </authorList>
    </citation>
    <scope>NUCLEOTIDE SEQUENCE [LARGE SCALE GENOMIC DNA]</scope>
    <source>
        <strain evidence="8">W744_W776</strain>
    </source>
</reference>
<gene>
    <name evidence="8" type="ORF">JTE90_019931</name>
</gene>
<dbReference type="InterPro" id="IPR049523">
    <property type="entry name" value="BBX_HMG-box"/>
</dbReference>